<name>A0A1D2A8R8_AUXPR</name>
<evidence type="ECO:0000256" key="1">
    <source>
        <dbReference type="SAM" id="MobiDB-lite"/>
    </source>
</evidence>
<feature type="compositionally biased region" description="Low complexity" evidence="1">
    <location>
        <begin position="397"/>
        <end position="408"/>
    </location>
</feature>
<dbReference type="SUPFAM" id="SSF50346">
    <property type="entry name" value="PRC-barrel domain"/>
    <property type="match status" value="2"/>
</dbReference>
<feature type="region of interest" description="Disordered" evidence="1">
    <location>
        <begin position="102"/>
        <end position="137"/>
    </location>
</feature>
<proteinExistence type="predicted"/>
<accession>A0A1D2A8R8</accession>
<feature type="domain" description="PRC-barrel" evidence="2">
    <location>
        <begin position="234"/>
        <end position="287"/>
    </location>
</feature>
<feature type="compositionally biased region" description="Polar residues" evidence="1">
    <location>
        <begin position="112"/>
        <end position="122"/>
    </location>
</feature>
<reference evidence="3" key="1">
    <citation type="submission" date="2015-08" db="EMBL/GenBank/DDBJ databases">
        <authorList>
            <person name="Babu N.S."/>
            <person name="Beckwith C.J."/>
            <person name="Beseler K.G."/>
            <person name="Brison A."/>
            <person name="Carone J.V."/>
            <person name="Caskin T.P."/>
            <person name="Diamond M."/>
            <person name="Durham M.E."/>
            <person name="Foxe J.M."/>
            <person name="Go M."/>
            <person name="Henderson B.A."/>
            <person name="Jones I.B."/>
            <person name="McGettigan J.A."/>
            <person name="Micheletti S.J."/>
            <person name="Nasrallah M.E."/>
            <person name="Ortiz D."/>
            <person name="Piller C.R."/>
            <person name="Privatt S.R."/>
            <person name="Schneider S.L."/>
            <person name="Sharp S."/>
            <person name="Smith T.C."/>
            <person name="Stanton J.D."/>
            <person name="Ullery H.E."/>
            <person name="Wilson R.J."/>
            <person name="Serrano M.G."/>
            <person name="Buck G."/>
            <person name="Lee V."/>
            <person name="Wang Y."/>
            <person name="Carvalho R."/>
            <person name="Voegtly L."/>
            <person name="Shi R."/>
            <person name="Duckworth R."/>
            <person name="Johnson A."/>
            <person name="Loviza R."/>
            <person name="Walstead R."/>
            <person name="Shah Z."/>
            <person name="Kiflezghi M."/>
            <person name="Wade K."/>
            <person name="Ball S.L."/>
            <person name="Bradley K.W."/>
            <person name="Asai D.J."/>
            <person name="Bowman C.A."/>
            <person name="Russell D.A."/>
            <person name="Pope W.H."/>
            <person name="Jacobs-Sera D."/>
            <person name="Hendrix R.W."/>
            <person name="Hatfull G.F."/>
        </authorList>
    </citation>
    <scope>NUCLEOTIDE SEQUENCE</scope>
</reference>
<dbReference type="Gene3D" id="2.30.30.240">
    <property type="entry name" value="PRC-barrel domain"/>
    <property type="match status" value="1"/>
</dbReference>
<organism evidence="3">
    <name type="scientific">Auxenochlorella protothecoides</name>
    <name type="common">Green microalga</name>
    <name type="synonym">Chlorella protothecoides</name>
    <dbReference type="NCBI Taxonomy" id="3075"/>
    <lineage>
        <taxon>Eukaryota</taxon>
        <taxon>Viridiplantae</taxon>
        <taxon>Chlorophyta</taxon>
        <taxon>core chlorophytes</taxon>
        <taxon>Trebouxiophyceae</taxon>
        <taxon>Chlorellales</taxon>
        <taxon>Chlorellaceae</taxon>
        <taxon>Auxenochlorella</taxon>
    </lineage>
</organism>
<dbReference type="Pfam" id="PF05239">
    <property type="entry name" value="PRC"/>
    <property type="match status" value="1"/>
</dbReference>
<dbReference type="EMBL" id="GDKF01003309">
    <property type="protein sequence ID" value="JAT75313.1"/>
    <property type="molecule type" value="Transcribed_RNA"/>
</dbReference>
<feature type="compositionally biased region" description="Low complexity" evidence="1">
    <location>
        <begin position="461"/>
        <end position="476"/>
    </location>
</feature>
<gene>
    <name evidence="3" type="ORF">g.20386</name>
</gene>
<evidence type="ECO:0000259" key="2">
    <source>
        <dbReference type="Pfam" id="PF05239"/>
    </source>
</evidence>
<feature type="region of interest" description="Disordered" evidence="1">
    <location>
        <begin position="385"/>
        <end position="476"/>
    </location>
</feature>
<dbReference type="InterPro" id="IPR011033">
    <property type="entry name" value="PRC_barrel-like_sf"/>
</dbReference>
<dbReference type="InterPro" id="IPR027275">
    <property type="entry name" value="PRC-brl_dom"/>
</dbReference>
<feature type="non-terminal residue" evidence="3">
    <location>
        <position position="1"/>
    </location>
</feature>
<sequence>KGSLFGLWRHRTRGGPKSGATLHSTVLHHPTTRVAQIRDLRESHELSPLTAGSIAWIIGTSHYSLDMPSAGPLPGAALSGRVELATHLCHPRRTTNRHFAPFLTDSRPRDAYSSTFTPSEGRSGQRGAAGRVSASTPPTALVAAPRTPALLRSQLMDKEVVTRTSGRRLGYVHQLTVDPARLEVAALYLRTSPTGLGAQATDHVLLYSLRQIGDVILVHDESALLDPPADEAAGYCKLVGAELVSESGVKLGKVRDYAFDPDSGAISSLKFDVLGLPSIPQALLPCSALRWDEVVAVAPLRIVVRRGAEARAVQENDGWLAEGMGMLLGILGGLGEEAEAGPGERRAGEADAYRSDPAYREWYARHGRDYSRYYGLDLPVPLEAAQRPLPRRDAAPRRAVPPQRALPAPQTPSYAEALVPGRRTAAPAAATETQGDLLEVMQQRTRSANTRGLPLRDAPPARRSALRQAQQAQRQP</sequence>
<protein>
    <recommendedName>
        <fullName evidence="2">PRC-barrel domain-containing protein</fullName>
    </recommendedName>
</protein>
<evidence type="ECO:0000313" key="3">
    <source>
        <dbReference type="EMBL" id="JAT75313.1"/>
    </source>
</evidence>
<feature type="compositionally biased region" description="Low complexity" evidence="1">
    <location>
        <begin position="424"/>
        <end position="433"/>
    </location>
</feature>
<dbReference type="AlphaFoldDB" id="A0A1D2A8R8"/>
<dbReference type="PANTHER" id="PTHR36740:SF1">
    <property type="entry name" value="PRC-BARREL DOMAIN-CONTAINING PROTEIN"/>
    <property type="match status" value="1"/>
</dbReference>
<dbReference type="PANTHER" id="PTHR36740">
    <property type="entry name" value="PRC DOMAIN-CONTAINING PROTEIN"/>
    <property type="match status" value="1"/>
</dbReference>